<evidence type="ECO:0000313" key="2">
    <source>
        <dbReference type="EMBL" id="MPN51749.1"/>
    </source>
</evidence>
<proteinExistence type="predicted"/>
<sequence>MLFSEIGSLTCVVLFVVLMFVVVVSFVTFISISSLAKLSAQPEKSSTKLTNIVYFNVLLIYTLSISLGFIP</sequence>
<gene>
    <name evidence="2" type="ORF">SDC9_199398</name>
</gene>
<comment type="caution">
    <text evidence="2">The sequence shown here is derived from an EMBL/GenBank/DDBJ whole genome shotgun (WGS) entry which is preliminary data.</text>
</comment>
<reference evidence="2" key="1">
    <citation type="submission" date="2019-08" db="EMBL/GenBank/DDBJ databases">
        <authorList>
            <person name="Kucharzyk K."/>
            <person name="Murdoch R.W."/>
            <person name="Higgins S."/>
            <person name="Loffler F."/>
        </authorList>
    </citation>
    <scope>NUCLEOTIDE SEQUENCE</scope>
</reference>
<protein>
    <submittedName>
        <fullName evidence="2">Uncharacterized protein</fullName>
    </submittedName>
</protein>
<dbReference type="EMBL" id="VSSQ01117168">
    <property type="protein sequence ID" value="MPN51749.1"/>
    <property type="molecule type" value="Genomic_DNA"/>
</dbReference>
<keyword evidence="1" id="KW-0472">Membrane</keyword>
<keyword evidence="1" id="KW-0812">Transmembrane</keyword>
<organism evidence="2">
    <name type="scientific">bioreactor metagenome</name>
    <dbReference type="NCBI Taxonomy" id="1076179"/>
    <lineage>
        <taxon>unclassified sequences</taxon>
        <taxon>metagenomes</taxon>
        <taxon>ecological metagenomes</taxon>
    </lineage>
</organism>
<accession>A0A645IMP4</accession>
<name>A0A645IMP4_9ZZZZ</name>
<feature type="transmembrane region" description="Helical" evidence="1">
    <location>
        <begin position="52"/>
        <end position="70"/>
    </location>
</feature>
<dbReference type="AlphaFoldDB" id="A0A645IMP4"/>
<feature type="transmembrane region" description="Helical" evidence="1">
    <location>
        <begin position="6"/>
        <end position="32"/>
    </location>
</feature>
<keyword evidence="1" id="KW-1133">Transmembrane helix</keyword>
<evidence type="ECO:0000256" key="1">
    <source>
        <dbReference type="SAM" id="Phobius"/>
    </source>
</evidence>